<keyword evidence="1" id="KW-0805">Transcription regulation</keyword>
<dbReference type="InterPro" id="IPR005471">
    <property type="entry name" value="Tscrpt_reg_IclR_N"/>
</dbReference>
<dbReference type="PANTHER" id="PTHR30136">
    <property type="entry name" value="HELIX-TURN-HELIX TRANSCRIPTIONAL REGULATOR, ICLR FAMILY"/>
    <property type="match status" value="1"/>
</dbReference>
<dbReference type="InterPro" id="IPR036390">
    <property type="entry name" value="WH_DNA-bd_sf"/>
</dbReference>
<dbReference type="PROSITE" id="PS51077">
    <property type="entry name" value="HTH_ICLR"/>
    <property type="match status" value="1"/>
</dbReference>
<dbReference type="RefSeq" id="WP_061005700.1">
    <property type="nucleotide sequence ID" value="NZ_LSKA01000429.1"/>
</dbReference>
<organism evidence="4 6">
    <name type="scientific">Mycolicibacterium mucogenicum</name>
    <name type="common">Mycobacterium mucogenicum</name>
    <dbReference type="NCBI Taxonomy" id="56689"/>
    <lineage>
        <taxon>Bacteria</taxon>
        <taxon>Bacillati</taxon>
        <taxon>Actinomycetota</taxon>
        <taxon>Actinomycetes</taxon>
        <taxon>Mycobacteriales</taxon>
        <taxon>Mycobacteriaceae</taxon>
        <taxon>Mycolicibacterium</taxon>
    </lineage>
</organism>
<dbReference type="EMBL" id="SDLO01000011">
    <property type="protein sequence ID" value="TDK88289.1"/>
    <property type="molecule type" value="Genomic_DNA"/>
</dbReference>
<dbReference type="AlphaFoldDB" id="A0A1A0MQ43"/>
<dbReference type="InterPro" id="IPR050707">
    <property type="entry name" value="HTH_MetabolicPath_Reg"/>
</dbReference>
<dbReference type="Proteomes" id="UP000093962">
    <property type="component" value="Unassembled WGS sequence"/>
</dbReference>
<evidence type="ECO:0000313" key="5">
    <source>
        <dbReference type="EMBL" id="TDK88289.1"/>
    </source>
</evidence>
<evidence type="ECO:0000259" key="3">
    <source>
        <dbReference type="PROSITE" id="PS51077"/>
    </source>
</evidence>
<dbReference type="SUPFAM" id="SSF55781">
    <property type="entry name" value="GAF domain-like"/>
    <property type="match status" value="1"/>
</dbReference>
<evidence type="ECO:0000256" key="1">
    <source>
        <dbReference type="ARBA" id="ARBA00023015"/>
    </source>
</evidence>
<accession>A0A1A0MQ43</accession>
<dbReference type="Gene3D" id="1.10.10.10">
    <property type="entry name" value="Winged helix-like DNA-binding domain superfamily/Winged helix DNA-binding domain"/>
    <property type="match status" value="1"/>
</dbReference>
<keyword evidence="2" id="KW-0804">Transcription</keyword>
<feature type="domain" description="HTH iclR-type" evidence="3">
    <location>
        <begin position="15"/>
        <end position="76"/>
    </location>
</feature>
<dbReference type="EMBL" id="LZSF01000130">
    <property type="protein sequence ID" value="OBA87176.1"/>
    <property type="molecule type" value="Genomic_DNA"/>
</dbReference>
<dbReference type="Proteomes" id="UP000294929">
    <property type="component" value="Unassembled WGS sequence"/>
</dbReference>
<reference evidence="4 6" key="1">
    <citation type="submission" date="2016-06" db="EMBL/GenBank/DDBJ databases">
        <authorList>
            <person name="Kjaerup R.B."/>
            <person name="Dalgaard T.S."/>
            <person name="Juul-Madsen H.R."/>
        </authorList>
    </citation>
    <scope>NUCLEOTIDE SEQUENCE [LARGE SCALE GENOMIC DNA]</scope>
    <source>
        <strain evidence="4 6">1199456.5</strain>
    </source>
</reference>
<dbReference type="InterPro" id="IPR036388">
    <property type="entry name" value="WH-like_DNA-bd_sf"/>
</dbReference>
<gene>
    <name evidence="4" type="ORF">A5642_20875</name>
    <name evidence="5" type="ORF">EUA03_15860</name>
</gene>
<dbReference type="GO" id="GO:0045892">
    <property type="term" value="P:negative regulation of DNA-templated transcription"/>
    <property type="evidence" value="ECO:0007669"/>
    <property type="project" value="TreeGrafter"/>
</dbReference>
<evidence type="ECO:0000313" key="6">
    <source>
        <dbReference type="Proteomes" id="UP000093962"/>
    </source>
</evidence>
<dbReference type="SUPFAM" id="SSF46785">
    <property type="entry name" value="Winged helix' DNA-binding domain"/>
    <property type="match status" value="1"/>
</dbReference>
<dbReference type="SMART" id="SM00346">
    <property type="entry name" value="HTH_ICLR"/>
    <property type="match status" value="1"/>
</dbReference>
<reference evidence="5 7" key="2">
    <citation type="submission" date="2019-01" db="EMBL/GenBank/DDBJ databases">
        <title>High-quality-draft genome sequences of five non-tuberculosis mycobacteriaceae isolated from a nosocomial environment.</title>
        <authorList>
            <person name="Tiago I."/>
            <person name="Alarico S."/>
            <person name="Pereira S.G."/>
            <person name="Coelho C."/>
            <person name="Maranha A."/>
            <person name="Empadinhas N."/>
        </authorList>
    </citation>
    <scope>NUCLEOTIDE SEQUENCE [LARGE SCALE GENOMIC DNA]</scope>
    <source>
        <strain evidence="5 7">24AIII</strain>
    </source>
</reference>
<dbReference type="GO" id="GO:0003677">
    <property type="term" value="F:DNA binding"/>
    <property type="evidence" value="ECO:0007669"/>
    <property type="project" value="InterPro"/>
</dbReference>
<dbReference type="PANTHER" id="PTHR30136:SF35">
    <property type="entry name" value="HTH-TYPE TRANSCRIPTIONAL REGULATOR RV1719"/>
    <property type="match status" value="1"/>
</dbReference>
<evidence type="ECO:0000313" key="7">
    <source>
        <dbReference type="Proteomes" id="UP000294929"/>
    </source>
</evidence>
<evidence type="ECO:0000256" key="2">
    <source>
        <dbReference type="ARBA" id="ARBA00023163"/>
    </source>
</evidence>
<dbReference type="Pfam" id="PF09339">
    <property type="entry name" value="HTH_IclR"/>
    <property type="match status" value="1"/>
</dbReference>
<dbReference type="InterPro" id="IPR029016">
    <property type="entry name" value="GAF-like_dom_sf"/>
</dbReference>
<name>A0A1A0MQ43_MYCMU</name>
<dbReference type="OrthoDB" id="4524640at2"/>
<protein>
    <submittedName>
        <fullName evidence="5">MarR family transcriptional regulator</fullName>
    </submittedName>
</protein>
<comment type="caution">
    <text evidence="4">The sequence shown here is derived from an EMBL/GenBank/DDBJ whole genome shotgun (WGS) entry which is preliminary data.</text>
</comment>
<dbReference type="Gene3D" id="3.30.450.40">
    <property type="match status" value="1"/>
</dbReference>
<dbReference type="GO" id="GO:0003700">
    <property type="term" value="F:DNA-binding transcription factor activity"/>
    <property type="evidence" value="ECO:0007669"/>
    <property type="project" value="TreeGrafter"/>
</dbReference>
<evidence type="ECO:0000313" key="4">
    <source>
        <dbReference type="EMBL" id="OBA87176.1"/>
    </source>
</evidence>
<proteinExistence type="predicted"/>
<sequence>MSRGTPLDDSARAGSPPTDRVVSIIELLAQQSEPSSVAAIASRLELNRATVTSILLALERAGWVVRLADRSYTLGPGMLGVAEAVRNALPLPDNHAEVLHDLAHATKCGVSLAMVGTTEMTFVSVVRGVGHIPGGVGVGVRLPLTPPAGASVIARRDTASRQQWLAGAPHELRPDLSNLLDQLGNDGVAIFDFGDSNPEVLGVLGDVAELLSEHPRRSALRQRVFETLVSLGGKPYRTAQLESPEPLPVSYLSTAVDNSAGYPAYEIQLGPLDPSVSAADRARYIHELRSAAAKLSQH</sequence>